<keyword evidence="6" id="KW-1185">Reference proteome</keyword>
<dbReference type="GO" id="GO:0004104">
    <property type="term" value="F:cholinesterase activity"/>
    <property type="evidence" value="ECO:0007669"/>
    <property type="project" value="InterPro"/>
</dbReference>
<dbReference type="PANTHER" id="PTHR43142">
    <property type="entry name" value="CARBOXYLIC ESTER HYDROLASE"/>
    <property type="match status" value="1"/>
</dbReference>
<feature type="domain" description="Carboxylesterase type B" evidence="4">
    <location>
        <begin position="202"/>
        <end position="690"/>
    </location>
</feature>
<dbReference type="AlphaFoldDB" id="V5EEN6"/>
<dbReference type="Gene3D" id="3.40.50.1820">
    <property type="entry name" value="alpha/beta hydrolase"/>
    <property type="match status" value="1"/>
</dbReference>
<dbReference type="InterPro" id="IPR029058">
    <property type="entry name" value="AB_hydrolase_fold"/>
</dbReference>
<sequence length="740" mass="79425">MKLATSAVGGLFGAVAIGSHFVGAVPFLAGRDKAPSGGDALAKQAELGPIHILYQNDLSNNASTGALLLPNSVASDNAAQICERIGEKLFPLDASLQQGIGSDLVDQFNYLRYAGTVGWSDSYWVEEGANQTAAYKVSRGTVRATGQGEKLGVLCTHTALPTVVPRANPYANANVTTSGNDTRITVQAGDYTLTGYRDRRSFRFLGVPFGDAPVGSKRFMHSTPYTGNKVLDATAYRNSCLQSTTPVGPMPVGEDCLNLNIYTPALGSYDKKALKPVLFAIYGGAFTSGRNSLHSYDGGNLASRSDVVVVTTNYRLGALGFLASGKDLPGNAGISDQILALKWVKEHIAAFGGDPDRITLGGESAGAESIAALIASSEAKGLFHGAFMLSNPWVPWINRSVQTKSITPSVATSLNCSTSGPAMVECLQKVENPSLFVQGPAFVNATNNITVALSQVSGSSLFSASIQPFLPTPDGLIDDQIFYLAGNGTIPNNVPIMLGTLSGEGTLFVYSLLNETIPNSQAALQQTLGSLYKPDFITKVEQSGFFDLDPANNDSVRETVSNAFTYNFFTCPTQRIVNMAQKTRQFPQVYLYESDSGYPDTVGYPPKCAPEGTGVEVCHSDDIKSVFGTLNYEGIEVSQQYLDFVAYNVDAFSAFVRAGTPNPSEKYLKARGRSYTYTQKVQQDNKWQAFEKPLLEAEDNRTQYLSAPNGITHGGVPHRKVCDFFYDNGKLTYQLLDNSF</sequence>
<proteinExistence type="inferred from homology"/>
<evidence type="ECO:0000256" key="1">
    <source>
        <dbReference type="ARBA" id="ARBA00005964"/>
    </source>
</evidence>
<dbReference type="Pfam" id="PF00135">
    <property type="entry name" value="COesterase"/>
    <property type="match status" value="1"/>
</dbReference>
<dbReference type="STRING" id="1365824.V5EEN6"/>
<dbReference type="Proteomes" id="UP000019377">
    <property type="component" value="Unassembled WGS sequence"/>
</dbReference>
<dbReference type="PRINTS" id="PR00878">
    <property type="entry name" value="CHOLNESTRASE"/>
</dbReference>
<accession>V5EEN6</accession>
<evidence type="ECO:0000256" key="2">
    <source>
        <dbReference type="ARBA" id="ARBA00022801"/>
    </source>
</evidence>
<protein>
    <recommendedName>
        <fullName evidence="4">Carboxylesterase type B domain-containing protein</fullName>
    </recommendedName>
</protein>
<dbReference type="EMBL" id="KI545855">
    <property type="protein sequence ID" value="EST08971.1"/>
    <property type="molecule type" value="Genomic_DNA"/>
</dbReference>
<dbReference type="RefSeq" id="XP_016293960.1">
    <property type="nucleotide sequence ID" value="XM_016434553.1"/>
</dbReference>
<evidence type="ECO:0000256" key="3">
    <source>
        <dbReference type="PIRSR" id="PIRSR600997-1"/>
    </source>
</evidence>
<dbReference type="InterPro" id="IPR019826">
    <property type="entry name" value="Carboxylesterase_B_AS"/>
</dbReference>
<keyword evidence="2" id="KW-0378">Hydrolase</keyword>
<feature type="active site" description="Acyl-ester intermediate" evidence="3">
    <location>
        <position position="364"/>
    </location>
</feature>
<dbReference type="SUPFAM" id="SSF53474">
    <property type="entry name" value="alpha/beta-Hydrolases"/>
    <property type="match status" value="1"/>
</dbReference>
<evidence type="ECO:0000259" key="4">
    <source>
        <dbReference type="Pfam" id="PF00135"/>
    </source>
</evidence>
<gene>
    <name evidence="5" type="ORF">PSEUBRA_SCAF13g01897</name>
</gene>
<dbReference type="InterPro" id="IPR000997">
    <property type="entry name" value="Cholinesterase"/>
</dbReference>
<dbReference type="PROSITE" id="PS00122">
    <property type="entry name" value="CARBOXYLESTERASE_B_1"/>
    <property type="match status" value="1"/>
</dbReference>
<dbReference type="PANTHER" id="PTHR43142:SF1">
    <property type="entry name" value="CARBOXYLIC ESTER HYDROLASE"/>
    <property type="match status" value="1"/>
</dbReference>
<feature type="active site" description="Charge relay system" evidence="3">
    <location>
        <position position="504"/>
    </location>
</feature>
<dbReference type="InterPro" id="IPR002018">
    <property type="entry name" value="CarbesteraseB"/>
</dbReference>
<organism evidence="5 6">
    <name type="scientific">Kalmanozyma brasiliensis (strain GHG001)</name>
    <name type="common">Yeast</name>
    <name type="synonym">Pseudozyma brasiliensis</name>
    <dbReference type="NCBI Taxonomy" id="1365824"/>
    <lineage>
        <taxon>Eukaryota</taxon>
        <taxon>Fungi</taxon>
        <taxon>Dikarya</taxon>
        <taxon>Basidiomycota</taxon>
        <taxon>Ustilaginomycotina</taxon>
        <taxon>Ustilaginomycetes</taxon>
        <taxon>Ustilaginales</taxon>
        <taxon>Ustilaginaceae</taxon>
        <taxon>Kalmanozyma</taxon>
    </lineage>
</organism>
<reference evidence="6" key="1">
    <citation type="journal article" date="2013" name="Genome Announc.">
        <title>Draft genome sequence of Pseudozyma brasiliensis sp. nov. strain GHG001, a high producer of endo-1,4-xylanase isolated from an insect pest of sugarcane.</title>
        <authorList>
            <person name="Oliveira J.V.D.C."/>
            <person name="dos Santos R.A.C."/>
            <person name="Borges T.A."/>
            <person name="Riano-Pachon D.M."/>
            <person name="Goldman G.H."/>
        </authorList>
    </citation>
    <scope>NUCLEOTIDE SEQUENCE [LARGE SCALE GENOMIC DNA]</scope>
    <source>
        <strain evidence="6">GHG001</strain>
    </source>
</reference>
<dbReference type="OMA" id="PTMFTTV"/>
<comment type="similarity">
    <text evidence="1">Belongs to the type-B carboxylesterase/lipase family.</text>
</comment>
<dbReference type="OrthoDB" id="408631at2759"/>
<evidence type="ECO:0000313" key="6">
    <source>
        <dbReference type="Proteomes" id="UP000019377"/>
    </source>
</evidence>
<evidence type="ECO:0000313" key="5">
    <source>
        <dbReference type="EMBL" id="EST08971.1"/>
    </source>
</evidence>
<dbReference type="HOGENOM" id="CLU_006586_8_1_1"/>
<dbReference type="GeneID" id="27417160"/>
<feature type="active site" description="Charge relay system" evidence="3">
    <location>
        <position position="619"/>
    </location>
</feature>
<dbReference type="eggNOG" id="KOG1516">
    <property type="taxonomic scope" value="Eukaryota"/>
</dbReference>
<dbReference type="ESTHER" id="psebg-v5een6">
    <property type="family name" value="Fungal_carboxylesterase_lipase"/>
</dbReference>
<name>V5EEN6_KALBG</name>